<evidence type="ECO:0000313" key="2">
    <source>
        <dbReference type="EMBL" id="KAL0175393.1"/>
    </source>
</evidence>
<dbReference type="AlphaFoldDB" id="A0ABD0PMW4"/>
<evidence type="ECO:0000313" key="3">
    <source>
        <dbReference type="Proteomes" id="UP001529510"/>
    </source>
</evidence>
<keyword evidence="3" id="KW-1185">Reference proteome</keyword>
<proteinExistence type="predicted"/>
<protein>
    <submittedName>
        <fullName evidence="2">Uncharacterized protein</fullName>
    </submittedName>
</protein>
<reference evidence="2 3" key="1">
    <citation type="submission" date="2024-05" db="EMBL/GenBank/DDBJ databases">
        <title>Genome sequencing and assembly of Indian major carp, Cirrhinus mrigala (Hamilton, 1822).</title>
        <authorList>
            <person name="Mohindra V."/>
            <person name="Chowdhury L.M."/>
            <person name="Lal K."/>
            <person name="Jena J.K."/>
        </authorList>
    </citation>
    <scope>NUCLEOTIDE SEQUENCE [LARGE SCALE GENOMIC DNA]</scope>
    <source>
        <strain evidence="2">CM1030</strain>
        <tissue evidence="2">Blood</tissue>
    </source>
</reference>
<gene>
    <name evidence="2" type="ORF">M9458_027723</name>
</gene>
<comment type="caution">
    <text evidence="2">The sequence shown here is derived from an EMBL/GenBank/DDBJ whole genome shotgun (WGS) entry which is preliminary data.</text>
</comment>
<sequence length="118" mass="12240">CCPAPEVLETPVRLSGDTTVYENFLCRNIPGGEGAWSEDVVVGAGADGSEGVCPEGVAVVEEAWPVAQDGLDSAERLPAAHANAALAQEKTQLSELQEEQRGSSAKYVTAPPQSITGM</sequence>
<accession>A0ABD0PMW4</accession>
<evidence type="ECO:0000256" key="1">
    <source>
        <dbReference type="SAM" id="MobiDB-lite"/>
    </source>
</evidence>
<name>A0ABD0PMW4_CIRMR</name>
<dbReference type="Proteomes" id="UP001529510">
    <property type="component" value="Unassembled WGS sequence"/>
</dbReference>
<organism evidence="2 3">
    <name type="scientific">Cirrhinus mrigala</name>
    <name type="common">Mrigala</name>
    <dbReference type="NCBI Taxonomy" id="683832"/>
    <lineage>
        <taxon>Eukaryota</taxon>
        <taxon>Metazoa</taxon>
        <taxon>Chordata</taxon>
        <taxon>Craniata</taxon>
        <taxon>Vertebrata</taxon>
        <taxon>Euteleostomi</taxon>
        <taxon>Actinopterygii</taxon>
        <taxon>Neopterygii</taxon>
        <taxon>Teleostei</taxon>
        <taxon>Ostariophysi</taxon>
        <taxon>Cypriniformes</taxon>
        <taxon>Cyprinidae</taxon>
        <taxon>Labeoninae</taxon>
        <taxon>Labeonini</taxon>
        <taxon>Cirrhinus</taxon>
    </lineage>
</organism>
<dbReference type="EMBL" id="JAMKFB020000014">
    <property type="protein sequence ID" value="KAL0175393.1"/>
    <property type="molecule type" value="Genomic_DNA"/>
</dbReference>
<feature type="region of interest" description="Disordered" evidence="1">
    <location>
        <begin position="80"/>
        <end position="118"/>
    </location>
</feature>
<feature type="non-terminal residue" evidence="2">
    <location>
        <position position="1"/>
    </location>
</feature>